<sequence>MALLHLPPPALTATGLWGSEVQGFVKLSREQRWEGELRDKKTKEEGKARNLMAGVRLLEQVVSEVFAGKFGWNSTRPLLNS</sequence>
<reference evidence="1" key="1">
    <citation type="journal article" date="2021" name="bioRxiv">
        <title>Whole Genome Assembly and Annotation of Northern Wild Rice, Zizania palustris L., Supports a Whole Genome Duplication in the Zizania Genus.</title>
        <authorList>
            <person name="Haas M."/>
            <person name="Kono T."/>
            <person name="Macchietto M."/>
            <person name="Millas R."/>
            <person name="McGilp L."/>
            <person name="Shao M."/>
            <person name="Duquette J."/>
            <person name="Hirsch C.N."/>
            <person name="Kimball J."/>
        </authorList>
    </citation>
    <scope>NUCLEOTIDE SEQUENCE</scope>
    <source>
        <tissue evidence="1">Fresh leaf tissue</tissue>
    </source>
</reference>
<organism evidence="1 2">
    <name type="scientific">Zizania palustris</name>
    <name type="common">Northern wild rice</name>
    <dbReference type="NCBI Taxonomy" id="103762"/>
    <lineage>
        <taxon>Eukaryota</taxon>
        <taxon>Viridiplantae</taxon>
        <taxon>Streptophyta</taxon>
        <taxon>Embryophyta</taxon>
        <taxon>Tracheophyta</taxon>
        <taxon>Spermatophyta</taxon>
        <taxon>Magnoliopsida</taxon>
        <taxon>Liliopsida</taxon>
        <taxon>Poales</taxon>
        <taxon>Poaceae</taxon>
        <taxon>BOP clade</taxon>
        <taxon>Oryzoideae</taxon>
        <taxon>Oryzeae</taxon>
        <taxon>Zizaniinae</taxon>
        <taxon>Zizania</taxon>
    </lineage>
</organism>
<keyword evidence="2" id="KW-1185">Reference proteome</keyword>
<gene>
    <name evidence="1" type="ORF">GUJ93_ZPchr0006g40882</name>
</gene>
<evidence type="ECO:0000313" key="1">
    <source>
        <dbReference type="EMBL" id="KAG8070344.1"/>
    </source>
</evidence>
<comment type="caution">
    <text evidence="1">The sequence shown here is derived from an EMBL/GenBank/DDBJ whole genome shotgun (WGS) entry which is preliminary data.</text>
</comment>
<dbReference type="EMBL" id="JAAALK010000283">
    <property type="protein sequence ID" value="KAG8070344.1"/>
    <property type="molecule type" value="Genomic_DNA"/>
</dbReference>
<dbReference type="Proteomes" id="UP000729402">
    <property type="component" value="Unassembled WGS sequence"/>
</dbReference>
<evidence type="ECO:0000313" key="2">
    <source>
        <dbReference type="Proteomes" id="UP000729402"/>
    </source>
</evidence>
<name>A0A8J5T6M4_ZIZPA</name>
<dbReference type="AlphaFoldDB" id="A0A8J5T6M4"/>
<protein>
    <submittedName>
        <fullName evidence="1">Uncharacterized protein</fullName>
    </submittedName>
</protein>
<accession>A0A8J5T6M4</accession>
<reference evidence="1" key="2">
    <citation type="submission" date="2021-02" db="EMBL/GenBank/DDBJ databases">
        <authorList>
            <person name="Kimball J.A."/>
            <person name="Haas M.W."/>
            <person name="Macchietto M."/>
            <person name="Kono T."/>
            <person name="Duquette J."/>
            <person name="Shao M."/>
        </authorList>
    </citation>
    <scope>NUCLEOTIDE SEQUENCE</scope>
    <source>
        <tissue evidence="1">Fresh leaf tissue</tissue>
    </source>
</reference>
<proteinExistence type="predicted"/>